<evidence type="ECO:0000256" key="2">
    <source>
        <dbReference type="ARBA" id="ARBA00005369"/>
    </source>
</evidence>
<proteinExistence type="inferred from homology"/>
<comment type="subcellular location">
    <subcellularLocation>
        <location evidence="1">Cytoplasm</location>
    </subcellularLocation>
</comment>
<dbReference type="GO" id="GO:0008168">
    <property type="term" value="F:methyltransferase activity"/>
    <property type="evidence" value="ECO:0007669"/>
    <property type="project" value="UniProtKB-KW"/>
</dbReference>
<sequence length="381" mass="41071">MNADTTPVSLRRALADTLAAKGLLTEPAWRTAVESVPRHHFLGTSVFRPQGTAWEPVHRARTDDAAWLRLAYSDETLVTQVDGIAAADATSPVTGRPTSSSTLPSLVLRMAELSGVSAGDRVLWVGTGTGYSTALVSHVVGAENVTSIEYDPQLAQSAADRLHHAGYHPHLVTGDGLQGHSANAEYDALVATCAVRSVPVSWMRQVRDGGTLTITLSGWMLASGLIRLTLGDDGSATGRFAGDRISFMLARPHERPPRPTFFRRCGTKRRARVDPGLLDDWTAQFVAQLAAPSAELMTMDDGVILVDTATGSQAWTERRGSSWDVHQHGPLSIWNQVEESLIRWQEAGAPDQSAFGMTVAPDLVQTVWINDPDGPSWQLPA</sequence>
<dbReference type="InterPro" id="IPR026448">
    <property type="entry name" value="Methyltr_grasp"/>
</dbReference>
<accession>A0ABP6EBZ1</accession>
<organism evidence="12 13">
    <name type="scientific">Streptomyces lunalinharesii</name>
    <dbReference type="NCBI Taxonomy" id="333384"/>
    <lineage>
        <taxon>Bacteria</taxon>
        <taxon>Bacillati</taxon>
        <taxon>Actinomycetota</taxon>
        <taxon>Actinomycetes</taxon>
        <taxon>Kitasatosporales</taxon>
        <taxon>Streptomycetaceae</taxon>
        <taxon>Streptomyces</taxon>
    </lineage>
</organism>
<dbReference type="Gene3D" id="3.40.50.150">
    <property type="entry name" value="Vaccinia Virus protein VP39"/>
    <property type="match status" value="1"/>
</dbReference>
<dbReference type="CDD" id="cd02440">
    <property type="entry name" value="AdoMet_MTases"/>
    <property type="match status" value="1"/>
</dbReference>
<dbReference type="InterPro" id="IPR000682">
    <property type="entry name" value="PCMT"/>
</dbReference>
<dbReference type="Pfam" id="PF01135">
    <property type="entry name" value="PCMT"/>
    <property type="match status" value="1"/>
</dbReference>
<keyword evidence="13" id="KW-1185">Reference proteome</keyword>
<protein>
    <recommendedName>
        <fullName evidence="4">Protein-L-isoaspartate O-methyltransferase</fullName>
        <ecNumber evidence="3">2.1.1.77</ecNumber>
    </recommendedName>
    <alternativeName>
        <fullName evidence="11">L-isoaspartyl protein carboxyl methyltransferase</fullName>
    </alternativeName>
    <alternativeName>
        <fullName evidence="9">Protein L-isoaspartyl methyltransferase</fullName>
    </alternativeName>
    <alternativeName>
        <fullName evidence="10">Protein-beta-aspartate methyltransferase</fullName>
    </alternativeName>
</protein>
<dbReference type="RefSeq" id="WP_344576997.1">
    <property type="nucleotide sequence ID" value="NZ_BAAARK010000010.1"/>
</dbReference>
<dbReference type="PANTHER" id="PTHR11579:SF0">
    <property type="entry name" value="PROTEIN-L-ISOASPARTATE(D-ASPARTATE) O-METHYLTRANSFERASE"/>
    <property type="match status" value="1"/>
</dbReference>
<evidence type="ECO:0000256" key="3">
    <source>
        <dbReference type="ARBA" id="ARBA00011890"/>
    </source>
</evidence>
<dbReference type="EC" id="2.1.1.77" evidence="3"/>
<dbReference type="NCBIfam" id="TIGR04188">
    <property type="entry name" value="methyltr_grsp"/>
    <property type="match status" value="1"/>
</dbReference>
<dbReference type="Proteomes" id="UP001500994">
    <property type="component" value="Unassembled WGS sequence"/>
</dbReference>
<comment type="similarity">
    <text evidence="2">Belongs to the methyltransferase superfamily. L-isoaspartyl/D-aspartyl protein methyltransferase family.</text>
</comment>
<evidence type="ECO:0000313" key="12">
    <source>
        <dbReference type="EMBL" id="GAA2664834.1"/>
    </source>
</evidence>
<evidence type="ECO:0000313" key="13">
    <source>
        <dbReference type="Proteomes" id="UP001500994"/>
    </source>
</evidence>
<evidence type="ECO:0000256" key="1">
    <source>
        <dbReference type="ARBA" id="ARBA00004496"/>
    </source>
</evidence>
<keyword evidence="5" id="KW-0963">Cytoplasm</keyword>
<dbReference type="InterPro" id="IPR029063">
    <property type="entry name" value="SAM-dependent_MTases_sf"/>
</dbReference>
<dbReference type="GO" id="GO:0032259">
    <property type="term" value="P:methylation"/>
    <property type="evidence" value="ECO:0007669"/>
    <property type="project" value="UniProtKB-KW"/>
</dbReference>
<dbReference type="EMBL" id="BAAARK010000010">
    <property type="protein sequence ID" value="GAA2664834.1"/>
    <property type="molecule type" value="Genomic_DNA"/>
</dbReference>
<dbReference type="PANTHER" id="PTHR11579">
    <property type="entry name" value="PROTEIN-L-ISOASPARTATE O-METHYLTRANSFERASE"/>
    <property type="match status" value="1"/>
</dbReference>
<evidence type="ECO:0000256" key="11">
    <source>
        <dbReference type="ARBA" id="ARBA00031350"/>
    </source>
</evidence>
<evidence type="ECO:0000256" key="5">
    <source>
        <dbReference type="ARBA" id="ARBA00022490"/>
    </source>
</evidence>
<evidence type="ECO:0000256" key="9">
    <source>
        <dbReference type="ARBA" id="ARBA00030757"/>
    </source>
</evidence>
<evidence type="ECO:0000256" key="8">
    <source>
        <dbReference type="ARBA" id="ARBA00022691"/>
    </source>
</evidence>
<evidence type="ECO:0000256" key="6">
    <source>
        <dbReference type="ARBA" id="ARBA00022603"/>
    </source>
</evidence>
<evidence type="ECO:0000256" key="4">
    <source>
        <dbReference type="ARBA" id="ARBA00013346"/>
    </source>
</evidence>
<keyword evidence="7" id="KW-0808">Transferase</keyword>
<evidence type="ECO:0000256" key="10">
    <source>
        <dbReference type="ARBA" id="ARBA00031323"/>
    </source>
</evidence>
<dbReference type="SUPFAM" id="SSF53335">
    <property type="entry name" value="S-adenosyl-L-methionine-dependent methyltransferases"/>
    <property type="match status" value="1"/>
</dbReference>
<gene>
    <name evidence="12" type="primary">tgmC</name>
    <name evidence="12" type="ORF">GCM10009864_36990</name>
</gene>
<name>A0ABP6EBZ1_9ACTN</name>
<evidence type="ECO:0000256" key="7">
    <source>
        <dbReference type="ARBA" id="ARBA00022679"/>
    </source>
</evidence>
<keyword evidence="6 12" id="KW-0489">Methyltransferase</keyword>
<keyword evidence="8" id="KW-0949">S-adenosyl-L-methionine</keyword>
<comment type="caution">
    <text evidence="12">The sequence shown here is derived from an EMBL/GenBank/DDBJ whole genome shotgun (WGS) entry which is preliminary data.</text>
</comment>
<reference evidence="13" key="1">
    <citation type="journal article" date="2019" name="Int. J. Syst. Evol. Microbiol.">
        <title>The Global Catalogue of Microorganisms (GCM) 10K type strain sequencing project: providing services to taxonomists for standard genome sequencing and annotation.</title>
        <authorList>
            <consortium name="The Broad Institute Genomics Platform"/>
            <consortium name="The Broad Institute Genome Sequencing Center for Infectious Disease"/>
            <person name="Wu L."/>
            <person name="Ma J."/>
        </authorList>
    </citation>
    <scope>NUCLEOTIDE SEQUENCE [LARGE SCALE GENOMIC DNA]</scope>
    <source>
        <strain evidence="13">JCM 16374</strain>
    </source>
</reference>